<dbReference type="AlphaFoldDB" id="A0AAQ3RBN0"/>
<organism evidence="2 3">
    <name type="scientific">Acrodontium crateriforme</name>
    <dbReference type="NCBI Taxonomy" id="150365"/>
    <lineage>
        <taxon>Eukaryota</taxon>
        <taxon>Fungi</taxon>
        <taxon>Dikarya</taxon>
        <taxon>Ascomycota</taxon>
        <taxon>Pezizomycotina</taxon>
        <taxon>Dothideomycetes</taxon>
        <taxon>Dothideomycetidae</taxon>
        <taxon>Mycosphaerellales</taxon>
        <taxon>Teratosphaeriaceae</taxon>
        <taxon>Acrodontium</taxon>
    </lineage>
</organism>
<feature type="transmembrane region" description="Helical" evidence="1">
    <location>
        <begin position="84"/>
        <end position="101"/>
    </location>
</feature>
<dbReference type="EMBL" id="CP138588">
    <property type="protein sequence ID" value="WPH02730.1"/>
    <property type="molecule type" value="Genomic_DNA"/>
</dbReference>
<sequence>MASYKPIIGHTIGLVFAALYTVAGQAHFTDRFTPELASNVELMTQNSHSAFWILGLEYRSLIHLFGVVDIITAVLLWRSSTRSMGLVLAVFACAIGLYGQLYTGNDASQVLVLLAVAAVGVTLVE</sequence>
<feature type="transmembrane region" description="Helical" evidence="1">
    <location>
        <begin position="107"/>
        <end position="124"/>
    </location>
</feature>
<dbReference type="Proteomes" id="UP001303373">
    <property type="component" value="Chromosome 9"/>
</dbReference>
<evidence type="ECO:0000256" key="1">
    <source>
        <dbReference type="SAM" id="Phobius"/>
    </source>
</evidence>
<protein>
    <submittedName>
        <fullName evidence="2">Uncharacterized protein</fullName>
    </submittedName>
</protein>
<keyword evidence="3" id="KW-1185">Reference proteome</keyword>
<evidence type="ECO:0000313" key="2">
    <source>
        <dbReference type="EMBL" id="WPH02730.1"/>
    </source>
</evidence>
<keyword evidence="1" id="KW-0812">Transmembrane</keyword>
<feature type="transmembrane region" description="Helical" evidence="1">
    <location>
        <begin position="60"/>
        <end position="77"/>
    </location>
</feature>
<evidence type="ECO:0000313" key="3">
    <source>
        <dbReference type="Proteomes" id="UP001303373"/>
    </source>
</evidence>
<keyword evidence="1" id="KW-1133">Transmembrane helix</keyword>
<gene>
    <name evidence="2" type="ORF">R9X50_00559800</name>
</gene>
<name>A0AAQ3RBN0_9PEZI</name>
<keyword evidence="1" id="KW-0472">Membrane</keyword>
<reference evidence="2 3" key="1">
    <citation type="submission" date="2023-11" db="EMBL/GenBank/DDBJ databases">
        <title>An acidophilic fungus is an integral part of prey digestion in a carnivorous sundew plant.</title>
        <authorList>
            <person name="Tsai I.J."/>
        </authorList>
    </citation>
    <scope>NUCLEOTIDE SEQUENCE [LARGE SCALE GENOMIC DNA]</scope>
    <source>
        <strain evidence="2">169a</strain>
    </source>
</reference>
<accession>A0AAQ3RBN0</accession>
<proteinExistence type="predicted"/>
<feature type="transmembrane region" description="Helical" evidence="1">
    <location>
        <begin position="7"/>
        <end position="28"/>
    </location>
</feature>